<dbReference type="OrthoDB" id="2415173at2759"/>
<accession>A0A9P6M667</accession>
<dbReference type="EMBL" id="JAAAHY010000089">
    <property type="protein sequence ID" value="KAF9967276.1"/>
    <property type="molecule type" value="Genomic_DNA"/>
</dbReference>
<dbReference type="Proteomes" id="UP000738359">
    <property type="component" value="Unassembled WGS sequence"/>
</dbReference>
<reference evidence="2" key="1">
    <citation type="journal article" date="2020" name="Fungal Divers.">
        <title>Resolving the Mortierellaceae phylogeny through synthesis of multi-gene phylogenetics and phylogenomics.</title>
        <authorList>
            <person name="Vandepol N."/>
            <person name="Liber J."/>
            <person name="Desiro A."/>
            <person name="Na H."/>
            <person name="Kennedy M."/>
            <person name="Barry K."/>
            <person name="Grigoriev I.V."/>
            <person name="Miller A.N."/>
            <person name="O'Donnell K."/>
            <person name="Stajich J.E."/>
            <person name="Bonito G."/>
        </authorList>
    </citation>
    <scope>NUCLEOTIDE SEQUENCE</scope>
    <source>
        <strain evidence="2">CK1249</strain>
    </source>
</reference>
<dbReference type="AlphaFoldDB" id="A0A9P6M667"/>
<comment type="caution">
    <text evidence="2">The sequence shown here is derived from an EMBL/GenBank/DDBJ whole genome shotgun (WGS) entry which is preliminary data.</text>
</comment>
<evidence type="ECO:0000313" key="3">
    <source>
        <dbReference type="Proteomes" id="UP000738359"/>
    </source>
</evidence>
<sequence length="335" mass="36963">MSSPPVAVNPADILSFADSLQTTEDKQIFTQLYHSVHPNGSPAPRFYIVQQPIPMKHRRSYIEVKDLKTLCSDSSHPDLDTKDTVMVMHRVPDCVDSAPLRISSAASGANASDRSGSNSDLSDGGNSGTSLDRHGTYSQERGSALRSVGDEQVAAWLDTSSTYMNKCLSMSPGEQAQAAEQDQTDVYADSEDDEDSGSEHSGQGQSKRTRKVRKTRASLDSNRTLPEWFRPLVRNGEVQFEIWVVAFVNLHALEGGSSKTVAGVVVDGDTTVTTPGPTLRQAQHSDWVDRTSDLLESKIMHCFVREQVAVGRIGIDFRRILEEEKESRKPRRTIR</sequence>
<feature type="region of interest" description="Disordered" evidence="1">
    <location>
        <begin position="105"/>
        <end position="146"/>
    </location>
</feature>
<gene>
    <name evidence="2" type="ORF">BGZ70_010153</name>
</gene>
<organism evidence="2 3">
    <name type="scientific">Mortierella alpina</name>
    <name type="common">Oleaginous fungus</name>
    <name type="synonym">Mortierella renispora</name>
    <dbReference type="NCBI Taxonomy" id="64518"/>
    <lineage>
        <taxon>Eukaryota</taxon>
        <taxon>Fungi</taxon>
        <taxon>Fungi incertae sedis</taxon>
        <taxon>Mucoromycota</taxon>
        <taxon>Mortierellomycotina</taxon>
        <taxon>Mortierellomycetes</taxon>
        <taxon>Mortierellales</taxon>
        <taxon>Mortierellaceae</taxon>
        <taxon>Mortierella</taxon>
    </lineage>
</organism>
<proteinExistence type="predicted"/>
<name>A0A9P6M667_MORAP</name>
<feature type="compositionally biased region" description="Low complexity" evidence="1">
    <location>
        <begin position="112"/>
        <end position="130"/>
    </location>
</feature>
<evidence type="ECO:0000256" key="1">
    <source>
        <dbReference type="SAM" id="MobiDB-lite"/>
    </source>
</evidence>
<feature type="region of interest" description="Disordered" evidence="1">
    <location>
        <begin position="171"/>
        <end position="218"/>
    </location>
</feature>
<evidence type="ECO:0000313" key="2">
    <source>
        <dbReference type="EMBL" id="KAF9967276.1"/>
    </source>
</evidence>
<protein>
    <submittedName>
        <fullName evidence="2">Uncharacterized protein</fullName>
    </submittedName>
</protein>
<feature type="compositionally biased region" description="Basic residues" evidence="1">
    <location>
        <begin position="207"/>
        <end position="216"/>
    </location>
</feature>
<keyword evidence="3" id="KW-1185">Reference proteome</keyword>